<dbReference type="Proteomes" id="UP000034293">
    <property type="component" value="Unassembled WGS sequence"/>
</dbReference>
<comment type="caution">
    <text evidence="3">The sequence shown here is derived from an EMBL/GenBank/DDBJ whole genome shotgun (WGS) entry which is preliminary data.</text>
</comment>
<evidence type="ECO:0000256" key="1">
    <source>
        <dbReference type="SAM" id="MobiDB-lite"/>
    </source>
</evidence>
<evidence type="ECO:0000313" key="3">
    <source>
        <dbReference type="EMBL" id="KKR63952.1"/>
    </source>
</evidence>
<feature type="transmembrane region" description="Helical" evidence="2">
    <location>
        <begin position="620"/>
        <end position="646"/>
    </location>
</feature>
<evidence type="ECO:0000256" key="2">
    <source>
        <dbReference type="SAM" id="Phobius"/>
    </source>
</evidence>
<feature type="transmembrane region" description="Helical" evidence="2">
    <location>
        <begin position="560"/>
        <end position="583"/>
    </location>
</feature>
<accession>A0A0G0VMD6</accession>
<name>A0A0G0VMD6_9BACT</name>
<keyword evidence="2" id="KW-1133">Transmembrane helix</keyword>
<keyword evidence="2" id="KW-0472">Membrane</keyword>
<reference evidence="3 4" key="1">
    <citation type="journal article" date="2015" name="Nature">
        <title>rRNA introns, odd ribosomes, and small enigmatic genomes across a large radiation of phyla.</title>
        <authorList>
            <person name="Brown C.T."/>
            <person name="Hug L.A."/>
            <person name="Thomas B.C."/>
            <person name="Sharon I."/>
            <person name="Castelle C.J."/>
            <person name="Singh A."/>
            <person name="Wilkins M.J."/>
            <person name="Williams K.H."/>
            <person name="Banfield J.F."/>
        </authorList>
    </citation>
    <scope>NUCLEOTIDE SEQUENCE [LARGE SCALE GENOMIC DNA]</scope>
</reference>
<organism evidence="3 4">
    <name type="scientific">Candidatus Woesebacteria bacterium GW2011_GWA1_40_43</name>
    <dbReference type="NCBI Taxonomy" id="1618553"/>
    <lineage>
        <taxon>Bacteria</taxon>
        <taxon>Candidatus Woeseibacteriota</taxon>
    </lineage>
</organism>
<gene>
    <name evidence="3" type="ORF">UU02_C0015G0005</name>
</gene>
<proteinExistence type="predicted"/>
<feature type="transmembrane region" description="Helical" evidence="2">
    <location>
        <begin position="525"/>
        <end position="548"/>
    </location>
</feature>
<feature type="transmembrane region" description="Helical" evidence="2">
    <location>
        <begin position="589"/>
        <end position="613"/>
    </location>
</feature>
<dbReference type="EMBL" id="LBZA01000015">
    <property type="protein sequence ID" value="KKR63952.1"/>
    <property type="molecule type" value="Genomic_DNA"/>
</dbReference>
<dbReference type="AlphaFoldDB" id="A0A0G0VMD6"/>
<protein>
    <submittedName>
        <fullName evidence="3">Uncharacterized protein</fullName>
    </submittedName>
</protein>
<evidence type="ECO:0000313" key="4">
    <source>
        <dbReference type="Proteomes" id="UP000034293"/>
    </source>
</evidence>
<sequence length="950" mass="102226">MANKISLTPENINYLRYAFAHFFPEDAIYSADKPYISGEFNWKDRRDFIDFVYRLTGISIKSEKDFANIKKAELAVEELASESTGGEKPTESNMPDKVAREQQEAERLKREIGLKETQKSAQKNVEEAFRKKQEIYKRQQEIERTKKSFEEKIQKQKEIQSFLEDKKIYVKVETPQAQTPDENTKQFIEKAKTYPQSFRKEISNIVKVKIHSSEFAKNMSEEEIAVLADKTANDTVFAINNPSQQIETTFQTAILRSVSKETNIVKGISSDTNVQNSLKTATRELTFFNNSTQLSRNILASVNGGLAAAVFGPDPDEIKVTLTTQPVEGYTHEINLHRLSDGYSNLLQSQSNFLDNVTSFGKDQAQSFLLGQARNFIDSQIVKLPADSLITGIYNSEIGQQALSVVGLTKYTPFGGGIFISIIQQIPGASTFFEGLGSSLGINFGFTFITPAATEVASTAIVATEGVSAIAGAAALETGVVTAGVGGVIAGEAIGTGVGAAAGGATGTAVGAAGGATTGAGTGAAIGLAGGPLAIVTAAIGAAVGWIASKIPWDKIKKNAPYIMGTVLGIGSFAIAGPVVGIVAGVGSYGLASAAAGGTINLGTVGSSIGRFFTTLGGAVLVSIGTPVLVTLLVFPVVVALILFIINSGAYVVPPTQITTLSSNPYIQVDKAASPQGPFKNTELPLQISYTITVTAKKSLLTNIAFKNDCQIFSTGPAKTCPSEVPTNIPDSISPSIPYVFTYTENYSGNDYKDSVILDTFTVIADSEEAAQQEVSGAASISIGTPPAACLNIDSKAWPSEYYANIVNARGVMVSKYGSYISKVCMSYPSLPLRYNPISFESFWGWNHGSYVDFYKLGVKNQADALYTLSHELGHSLSWGNKTAKLYQLYLEYPGITSESPYCFYGATKNWNDGESLPEAIALYVIQPRCGNVQQKWPIHYQFLMRYVFN</sequence>
<keyword evidence="2" id="KW-0812">Transmembrane</keyword>
<feature type="region of interest" description="Disordered" evidence="1">
    <location>
        <begin position="80"/>
        <end position="105"/>
    </location>
</feature>